<reference evidence="2" key="1">
    <citation type="submission" date="2023-05" db="EMBL/GenBank/DDBJ databases">
        <title>Nepenthes gracilis genome sequencing.</title>
        <authorList>
            <person name="Fukushima K."/>
        </authorList>
    </citation>
    <scope>NUCLEOTIDE SEQUENCE</scope>
    <source>
        <strain evidence="2">SING2019-196</strain>
    </source>
</reference>
<keyword evidence="3" id="KW-1185">Reference proteome</keyword>
<feature type="signal peptide" evidence="1">
    <location>
        <begin position="1"/>
        <end position="19"/>
    </location>
</feature>
<keyword evidence="1" id="KW-0732">Signal</keyword>
<feature type="chain" id="PRO_5042001415" evidence="1">
    <location>
        <begin position="20"/>
        <end position="253"/>
    </location>
</feature>
<dbReference type="Proteomes" id="UP001279734">
    <property type="component" value="Unassembled WGS sequence"/>
</dbReference>
<organism evidence="2 3">
    <name type="scientific">Nepenthes gracilis</name>
    <name type="common">Slender pitcher plant</name>
    <dbReference type="NCBI Taxonomy" id="150966"/>
    <lineage>
        <taxon>Eukaryota</taxon>
        <taxon>Viridiplantae</taxon>
        <taxon>Streptophyta</taxon>
        <taxon>Embryophyta</taxon>
        <taxon>Tracheophyta</taxon>
        <taxon>Spermatophyta</taxon>
        <taxon>Magnoliopsida</taxon>
        <taxon>eudicotyledons</taxon>
        <taxon>Gunneridae</taxon>
        <taxon>Pentapetalae</taxon>
        <taxon>Caryophyllales</taxon>
        <taxon>Nepenthaceae</taxon>
        <taxon>Nepenthes</taxon>
    </lineage>
</organism>
<name>A0AAD3SCB2_NEPGR</name>
<evidence type="ECO:0000313" key="2">
    <source>
        <dbReference type="EMBL" id="GMH08598.1"/>
    </source>
</evidence>
<gene>
    <name evidence="2" type="ORF">Nepgr_010438</name>
</gene>
<proteinExistence type="predicted"/>
<evidence type="ECO:0000256" key="1">
    <source>
        <dbReference type="SAM" id="SignalP"/>
    </source>
</evidence>
<accession>A0AAD3SCB2</accession>
<dbReference type="EMBL" id="BSYO01000008">
    <property type="protein sequence ID" value="GMH08598.1"/>
    <property type="molecule type" value="Genomic_DNA"/>
</dbReference>
<evidence type="ECO:0000313" key="3">
    <source>
        <dbReference type="Proteomes" id="UP001279734"/>
    </source>
</evidence>
<sequence>MLSALLMLYAGMGVLTVWAILPDPDICSPEWAIYWKLQSWCSSWYTANGRRLSAGVLLPTGIPGDLMHSRTSRFLISETRKADLPSTGDVSKDDGALFVSMIDELANVVTNTDHPVLDVGAPFVADHAAGSPHRPLKTLDYVPFEDGSKGAHQPSFDGLDAVSSHYNQTDGSNGSNEFGFIPGVDGSTPESIARIARKYSQVDVVDGLLNKAPSEFQDVSSIPLSGCPVKGSRLQWVKQRRIFVTWGVDWSTL</sequence>
<dbReference type="AlphaFoldDB" id="A0AAD3SCB2"/>
<comment type="caution">
    <text evidence="2">The sequence shown here is derived from an EMBL/GenBank/DDBJ whole genome shotgun (WGS) entry which is preliminary data.</text>
</comment>
<protein>
    <submittedName>
        <fullName evidence="2">Uncharacterized protein</fullName>
    </submittedName>
</protein>